<evidence type="ECO:0000256" key="6">
    <source>
        <dbReference type="ARBA" id="ARBA00023242"/>
    </source>
</evidence>
<name>A0ABM0JUW2_APLCA</name>
<evidence type="ECO:0000313" key="10">
    <source>
        <dbReference type="RefSeq" id="XP_005102064.1"/>
    </source>
</evidence>
<proteinExistence type="inferred from homology"/>
<evidence type="ECO:0000256" key="3">
    <source>
        <dbReference type="ARBA" id="ARBA00011060"/>
    </source>
</evidence>
<evidence type="ECO:0000313" key="9">
    <source>
        <dbReference type="RefSeq" id="XP_005102063.1"/>
    </source>
</evidence>
<evidence type="ECO:0000256" key="5">
    <source>
        <dbReference type="ARBA" id="ARBA00022454"/>
    </source>
</evidence>
<evidence type="ECO:0000313" key="8">
    <source>
        <dbReference type="Proteomes" id="UP000694888"/>
    </source>
</evidence>
<dbReference type="GeneID" id="101858872"/>
<dbReference type="Pfam" id="PF13092">
    <property type="entry name" value="CENP-L"/>
    <property type="match status" value="1"/>
</dbReference>
<evidence type="ECO:0000256" key="7">
    <source>
        <dbReference type="ARBA" id="ARBA00023328"/>
    </source>
</evidence>
<evidence type="ECO:0000256" key="4">
    <source>
        <dbReference type="ARBA" id="ARBA00016380"/>
    </source>
</evidence>
<organism evidence="8 10">
    <name type="scientific">Aplysia californica</name>
    <name type="common">California sea hare</name>
    <dbReference type="NCBI Taxonomy" id="6500"/>
    <lineage>
        <taxon>Eukaryota</taxon>
        <taxon>Metazoa</taxon>
        <taxon>Spiralia</taxon>
        <taxon>Lophotrochozoa</taxon>
        <taxon>Mollusca</taxon>
        <taxon>Gastropoda</taxon>
        <taxon>Heterobranchia</taxon>
        <taxon>Euthyneura</taxon>
        <taxon>Tectipleura</taxon>
        <taxon>Aplysiida</taxon>
        <taxon>Aplysioidea</taxon>
        <taxon>Aplysiidae</taxon>
        <taxon>Aplysia</taxon>
    </lineage>
</organism>
<sequence>MESTPASIVVSSRPRGPVHTGAYSCRLHTPARKLGLDTPRSHRLVASTRKFGKQGDDSLNFEGLLKKSWKLFSLSPLYNFKRGDAVFKKYSRSLDAAFSQSNLNPAENSPVRSYFSVYPGLSTHENDPEAVRIQVVEKNKSGSGDTIVLTAVLMCVDVDHSPVSEDLSSHFVYYPVVLMCGNKGRSETLLLWLERHFDCHAAPLGFHDNDMRWMLAMWSSQGQPAKTLPVLMQYSLKNIAEDLGISTIDCKLDSNFCKDLWERLHGDASSREEMDESQVNTFVEALESHLEYIMSIYFSKMSLSEVGTPVAYVSNLGKLKLLSASGVYLALHLICEISVERFVSSTS</sequence>
<dbReference type="RefSeq" id="XP_005102064.1">
    <property type="nucleotide sequence ID" value="XM_005102007.3"/>
</dbReference>
<dbReference type="Proteomes" id="UP000694888">
    <property type="component" value="Unplaced"/>
</dbReference>
<accession>A0ABM0JUW2</accession>
<keyword evidence="7" id="KW-0137">Centromere</keyword>
<keyword evidence="5" id="KW-0158">Chromosome</keyword>
<protein>
    <recommendedName>
        <fullName evidence="4">Centromere protein L</fullName>
    </recommendedName>
</protein>
<keyword evidence="6" id="KW-0539">Nucleus</keyword>
<keyword evidence="8" id="KW-1185">Reference proteome</keyword>
<reference evidence="9 10" key="1">
    <citation type="submission" date="2025-05" db="UniProtKB">
        <authorList>
            <consortium name="RefSeq"/>
        </authorList>
    </citation>
    <scope>IDENTIFICATION</scope>
</reference>
<dbReference type="RefSeq" id="XP_005102063.1">
    <property type="nucleotide sequence ID" value="XM_005102006.3"/>
</dbReference>
<comment type="subcellular location">
    <subcellularLocation>
        <location evidence="2">Chromosome</location>
        <location evidence="2">Centromere</location>
    </subcellularLocation>
    <subcellularLocation>
        <location evidence="1">Nucleus</location>
    </subcellularLocation>
</comment>
<gene>
    <name evidence="9 10" type="primary">LOC101858872</name>
</gene>
<evidence type="ECO:0000256" key="2">
    <source>
        <dbReference type="ARBA" id="ARBA00004584"/>
    </source>
</evidence>
<comment type="similarity">
    <text evidence="3">Belongs to the CENP-L/IML3 family.</text>
</comment>
<evidence type="ECO:0000256" key="1">
    <source>
        <dbReference type="ARBA" id="ARBA00004123"/>
    </source>
</evidence>
<dbReference type="InterPro" id="IPR025204">
    <property type="entry name" value="CENP-L"/>
</dbReference>
<dbReference type="PANTHER" id="PTHR31740:SF2">
    <property type="entry name" value="CENTROMERE PROTEIN L"/>
    <property type="match status" value="1"/>
</dbReference>
<dbReference type="PANTHER" id="PTHR31740">
    <property type="entry name" value="CENTROMERE PROTEIN L"/>
    <property type="match status" value="1"/>
</dbReference>